<evidence type="ECO:0000256" key="7">
    <source>
        <dbReference type="SAM" id="Phobius"/>
    </source>
</evidence>
<dbReference type="SUPFAM" id="SSF56112">
    <property type="entry name" value="Protein kinase-like (PK-like)"/>
    <property type="match status" value="1"/>
</dbReference>
<evidence type="ECO:0000256" key="6">
    <source>
        <dbReference type="SAM" id="MobiDB-lite"/>
    </source>
</evidence>
<dbReference type="Pfam" id="PF00069">
    <property type="entry name" value="Pkinase"/>
    <property type="match status" value="1"/>
</dbReference>
<keyword evidence="7" id="KW-0812">Transmembrane</keyword>
<evidence type="ECO:0000313" key="9">
    <source>
        <dbReference type="EMBL" id="QUV95208.1"/>
    </source>
</evidence>
<keyword evidence="2 5" id="KW-0547">Nucleotide-binding</keyword>
<feature type="region of interest" description="Disordered" evidence="6">
    <location>
        <begin position="367"/>
        <end position="477"/>
    </location>
</feature>
<dbReference type="InterPro" id="IPR011009">
    <property type="entry name" value="Kinase-like_dom_sf"/>
</dbReference>
<proteinExistence type="predicted"/>
<keyword evidence="10" id="KW-1185">Reference proteome</keyword>
<dbReference type="PROSITE" id="PS00108">
    <property type="entry name" value="PROTEIN_KINASE_ST"/>
    <property type="match status" value="1"/>
</dbReference>
<dbReference type="InterPro" id="IPR000719">
    <property type="entry name" value="Prot_kinase_dom"/>
</dbReference>
<reference evidence="9 10" key="1">
    <citation type="submission" date="2021-03" db="EMBL/GenBank/DDBJ databases">
        <title>Genomic and phenotypic characterization of Chloracidobacterium isolates provides evidence for multiple species.</title>
        <authorList>
            <person name="Saini M.K."/>
            <person name="Costas A.M.G."/>
            <person name="Tank M."/>
            <person name="Bryant D.A."/>
        </authorList>
    </citation>
    <scope>NUCLEOTIDE SEQUENCE [LARGE SCALE GENOMIC DNA]</scope>
    <source>
        <strain evidence="9 10">N</strain>
    </source>
</reference>
<dbReference type="RefSeq" id="WP_211423444.1">
    <property type="nucleotide sequence ID" value="NZ_CP072643.1"/>
</dbReference>
<dbReference type="InterPro" id="IPR008271">
    <property type="entry name" value="Ser/Thr_kinase_AS"/>
</dbReference>
<feature type="compositionally biased region" description="Pro residues" evidence="6">
    <location>
        <begin position="424"/>
        <end position="434"/>
    </location>
</feature>
<gene>
    <name evidence="9" type="ORF">J8C05_14405</name>
</gene>
<accession>A0ABX8B414</accession>
<feature type="compositionally biased region" description="Polar residues" evidence="6">
    <location>
        <begin position="380"/>
        <end position="392"/>
    </location>
</feature>
<name>A0ABX8B414_9BACT</name>
<dbReference type="PROSITE" id="PS00107">
    <property type="entry name" value="PROTEIN_KINASE_ATP"/>
    <property type="match status" value="1"/>
</dbReference>
<dbReference type="CDD" id="cd14014">
    <property type="entry name" value="STKc_PknB_like"/>
    <property type="match status" value="1"/>
</dbReference>
<dbReference type="EMBL" id="CP072643">
    <property type="protein sequence ID" value="QUV95208.1"/>
    <property type="molecule type" value="Genomic_DNA"/>
</dbReference>
<feature type="binding site" evidence="5">
    <location>
        <position position="38"/>
    </location>
    <ligand>
        <name>ATP</name>
        <dbReference type="ChEBI" id="CHEBI:30616"/>
    </ligand>
</feature>
<organism evidence="9 10">
    <name type="scientific">Chloracidobacterium sp. N</name>
    <dbReference type="NCBI Taxonomy" id="2821540"/>
    <lineage>
        <taxon>Bacteria</taxon>
        <taxon>Pseudomonadati</taxon>
        <taxon>Acidobacteriota</taxon>
        <taxon>Terriglobia</taxon>
        <taxon>Terriglobales</taxon>
        <taxon>Acidobacteriaceae</taxon>
        <taxon>Chloracidobacterium</taxon>
        <taxon>Chloracidobacterium aggregatum</taxon>
    </lineage>
</organism>
<evidence type="ECO:0000256" key="4">
    <source>
        <dbReference type="ARBA" id="ARBA00022840"/>
    </source>
</evidence>
<keyword evidence="7" id="KW-1133">Transmembrane helix</keyword>
<dbReference type="InterPro" id="IPR017441">
    <property type="entry name" value="Protein_kinase_ATP_BS"/>
</dbReference>
<evidence type="ECO:0000313" key="10">
    <source>
        <dbReference type="Proteomes" id="UP000677668"/>
    </source>
</evidence>
<dbReference type="SMART" id="SM00220">
    <property type="entry name" value="S_TKc"/>
    <property type="match status" value="1"/>
</dbReference>
<dbReference type="GO" id="GO:0016301">
    <property type="term" value="F:kinase activity"/>
    <property type="evidence" value="ECO:0007669"/>
    <property type="project" value="UniProtKB-KW"/>
</dbReference>
<keyword evidence="7" id="KW-0472">Membrane</keyword>
<evidence type="ECO:0000256" key="1">
    <source>
        <dbReference type="ARBA" id="ARBA00022679"/>
    </source>
</evidence>
<evidence type="ECO:0000256" key="5">
    <source>
        <dbReference type="PROSITE-ProRule" id="PRU10141"/>
    </source>
</evidence>
<evidence type="ECO:0000256" key="3">
    <source>
        <dbReference type="ARBA" id="ARBA00022777"/>
    </source>
</evidence>
<dbReference type="Gene3D" id="1.10.510.10">
    <property type="entry name" value="Transferase(Phosphotransferase) domain 1"/>
    <property type="match status" value="1"/>
</dbReference>
<feature type="transmembrane region" description="Helical" evidence="7">
    <location>
        <begin position="334"/>
        <end position="357"/>
    </location>
</feature>
<feature type="domain" description="Protein kinase" evidence="8">
    <location>
        <begin position="9"/>
        <end position="274"/>
    </location>
</feature>
<sequence length="477" mass="51530">MIGSVIGTYRVESCLGTGGMGTVYRGVDVMLDRPVAIKVLKPELVNNLQLIERFRTEAVLLAKLNHPNIATLYGFVPIGPQQFAMVMEFLPGLSLDAWLRQYGAMPLGQSVVVFSGILDAIGHAHRHGIIHRDIKPSNVMILPDGTPKVMDFGIARAMGSRHQTRVGAIVGTLEYMSPEQIQGKEADARSDIYALGILLYEMLTGRVPFVADSEYALLQAHIHNPPPPPQVLTPTIPETVAQVVLHALEKDPLRRFQTAEEFKLALSLAAAPGLASVPAHLRVAVQLPHAPPPVTPVAPVAAPFMPPAMAIPSVANPTLPRPALKPTEPPWRKVLTWGLAGFAVFAFLLAMLAYVWVHRHPAMPPTGSVTTLPPPPGRESASSQIPAATSPVSIEERPTMVPETDPENTQTLPPPGAPVGSTPATPPPVVPPPVASDRATAPEESREKPSPKRRDKDRAVVSERERRRREDLKALDQ</sequence>
<protein>
    <submittedName>
        <fullName evidence="9">Protein kinase</fullName>
    </submittedName>
</protein>
<dbReference type="Gene3D" id="3.30.200.20">
    <property type="entry name" value="Phosphorylase Kinase, domain 1"/>
    <property type="match status" value="1"/>
</dbReference>
<dbReference type="PANTHER" id="PTHR43289">
    <property type="entry name" value="MITOGEN-ACTIVATED PROTEIN KINASE KINASE KINASE 20-RELATED"/>
    <property type="match status" value="1"/>
</dbReference>
<keyword evidence="4 5" id="KW-0067">ATP-binding</keyword>
<keyword evidence="3 9" id="KW-0418">Kinase</keyword>
<dbReference type="PROSITE" id="PS50011">
    <property type="entry name" value="PROTEIN_KINASE_DOM"/>
    <property type="match status" value="1"/>
</dbReference>
<dbReference type="PANTHER" id="PTHR43289:SF30">
    <property type="entry name" value="NON-SPECIFIC SERINE_THREONINE PROTEIN KINASE"/>
    <property type="match status" value="1"/>
</dbReference>
<keyword evidence="1" id="KW-0808">Transferase</keyword>
<dbReference type="Proteomes" id="UP000677668">
    <property type="component" value="Chromosome 2"/>
</dbReference>
<evidence type="ECO:0000256" key="2">
    <source>
        <dbReference type="ARBA" id="ARBA00022741"/>
    </source>
</evidence>
<feature type="compositionally biased region" description="Basic and acidic residues" evidence="6">
    <location>
        <begin position="440"/>
        <end position="477"/>
    </location>
</feature>
<evidence type="ECO:0000259" key="8">
    <source>
        <dbReference type="PROSITE" id="PS50011"/>
    </source>
</evidence>